<name>A0ABN6XVS0_9MICO</name>
<protein>
    <recommendedName>
        <fullName evidence="3">Pilus assembly protein PilM</fullName>
    </recommendedName>
</protein>
<dbReference type="Proteomes" id="UP001321486">
    <property type="component" value="Chromosome"/>
</dbReference>
<sequence>MSYYANTRPTETVSHIVLTGGGGELPGLPEALQEVTRLRVVKGDPLVGLSLAKSAPAEQLRQNSTGLTAALGLALGSAA</sequence>
<dbReference type="InterPro" id="IPR005883">
    <property type="entry name" value="PilM"/>
</dbReference>
<dbReference type="EMBL" id="AP027732">
    <property type="protein sequence ID" value="BDZ49063.1"/>
    <property type="molecule type" value="Genomic_DNA"/>
</dbReference>
<reference evidence="2" key="1">
    <citation type="journal article" date="2019" name="Int. J. Syst. Evol. Microbiol.">
        <title>The Global Catalogue of Microorganisms (GCM) 10K type strain sequencing project: providing services to taxonomists for standard genome sequencing and annotation.</title>
        <authorList>
            <consortium name="The Broad Institute Genomics Platform"/>
            <consortium name="The Broad Institute Genome Sequencing Center for Infectious Disease"/>
            <person name="Wu L."/>
            <person name="Ma J."/>
        </authorList>
    </citation>
    <scope>NUCLEOTIDE SEQUENCE [LARGE SCALE GENOMIC DNA]</scope>
    <source>
        <strain evidence="2">NBRC 108728</strain>
    </source>
</reference>
<dbReference type="Pfam" id="PF11104">
    <property type="entry name" value="PilM_2"/>
    <property type="match status" value="1"/>
</dbReference>
<gene>
    <name evidence="1" type="ORF">GCM10025867_13040</name>
</gene>
<evidence type="ECO:0008006" key="3">
    <source>
        <dbReference type="Google" id="ProtNLM"/>
    </source>
</evidence>
<dbReference type="SUPFAM" id="SSF53067">
    <property type="entry name" value="Actin-like ATPase domain"/>
    <property type="match status" value="1"/>
</dbReference>
<dbReference type="RefSeq" id="WP_286345933.1">
    <property type="nucleotide sequence ID" value="NZ_AP027732.1"/>
</dbReference>
<dbReference type="Gene3D" id="3.30.420.40">
    <property type="match status" value="2"/>
</dbReference>
<dbReference type="InterPro" id="IPR043129">
    <property type="entry name" value="ATPase_NBD"/>
</dbReference>
<organism evidence="1 2">
    <name type="scientific">Frondihabitans sucicola</name>
    <dbReference type="NCBI Taxonomy" id="1268041"/>
    <lineage>
        <taxon>Bacteria</taxon>
        <taxon>Bacillati</taxon>
        <taxon>Actinomycetota</taxon>
        <taxon>Actinomycetes</taxon>
        <taxon>Micrococcales</taxon>
        <taxon>Microbacteriaceae</taxon>
        <taxon>Frondihabitans</taxon>
    </lineage>
</organism>
<keyword evidence="2" id="KW-1185">Reference proteome</keyword>
<proteinExistence type="predicted"/>
<evidence type="ECO:0000313" key="2">
    <source>
        <dbReference type="Proteomes" id="UP001321486"/>
    </source>
</evidence>
<accession>A0ABN6XVS0</accession>
<evidence type="ECO:0000313" key="1">
    <source>
        <dbReference type="EMBL" id="BDZ49063.1"/>
    </source>
</evidence>